<organism evidence="3 4">
    <name type="scientific">Ascobolus immersus RN42</name>
    <dbReference type="NCBI Taxonomy" id="1160509"/>
    <lineage>
        <taxon>Eukaryota</taxon>
        <taxon>Fungi</taxon>
        <taxon>Dikarya</taxon>
        <taxon>Ascomycota</taxon>
        <taxon>Pezizomycotina</taxon>
        <taxon>Pezizomycetes</taxon>
        <taxon>Pezizales</taxon>
        <taxon>Ascobolaceae</taxon>
        <taxon>Ascobolus</taxon>
    </lineage>
</organism>
<evidence type="ECO:0000313" key="4">
    <source>
        <dbReference type="Proteomes" id="UP000275078"/>
    </source>
</evidence>
<feature type="compositionally biased region" description="Polar residues" evidence="1">
    <location>
        <begin position="543"/>
        <end position="552"/>
    </location>
</feature>
<gene>
    <name evidence="3" type="ORF">BJ508DRAFT_336889</name>
</gene>
<evidence type="ECO:0000313" key="3">
    <source>
        <dbReference type="EMBL" id="RPA70707.1"/>
    </source>
</evidence>
<accession>A0A3N4H9S4</accession>
<feature type="region of interest" description="Disordered" evidence="1">
    <location>
        <begin position="378"/>
        <end position="441"/>
    </location>
</feature>
<protein>
    <recommendedName>
        <fullName evidence="2">DUF6532 domain-containing protein</fullName>
    </recommendedName>
</protein>
<dbReference type="EMBL" id="ML120113">
    <property type="protein sequence ID" value="RPA70707.1"/>
    <property type="molecule type" value="Genomic_DNA"/>
</dbReference>
<proteinExistence type="predicted"/>
<dbReference type="AlphaFoldDB" id="A0A3N4H9S4"/>
<feature type="region of interest" description="Disordered" evidence="1">
    <location>
        <begin position="523"/>
        <end position="563"/>
    </location>
</feature>
<feature type="domain" description="DUF6532" evidence="2">
    <location>
        <begin position="168"/>
        <end position="313"/>
    </location>
</feature>
<evidence type="ECO:0000256" key="1">
    <source>
        <dbReference type="SAM" id="MobiDB-lite"/>
    </source>
</evidence>
<feature type="compositionally biased region" description="Polar residues" evidence="1">
    <location>
        <begin position="39"/>
        <end position="67"/>
    </location>
</feature>
<name>A0A3N4H9S4_ASCIM</name>
<dbReference type="InterPro" id="IPR045341">
    <property type="entry name" value="DUF6532"/>
</dbReference>
<feature type="compositionally biased region" description="Polar residues" evidence="1">
    <location>
        <begin position="524"/>
        <end position="536"/>
    </location>
</feature>
<dbReference type="Proteomes" id="UP000275078">
    <property type="component" value="Unassembled WGS sequence"/>
</dbReference>
<dbReference type="Pfam" id="PF20149">
    <property type="entry name" value="DUF6532"/>
    <property type="match status" value="1"/>
</dbReference>
<keyword evidence="4" id="KW-1185">Reference proteome</keyword>
<evidence type="ECO:0000259" key="2">
    <source>
        <dbReference type="Pfam" id="PF20149"/>
    </source>
</evidence>
<feature type="compositionally biased region" description="Polar residues" evidence="1">
    <location>
        <begin position="403"/>
        <end position="422"/>
    </location>
</feature>
<reference evidence="3 4" key="1">
    <citation type="journal article" date="2018" name="Nat. Ecol. Evol.">
        <title>Pezizomycetes genomes reveal the molecular basis of ectomycorrhizal truffle lifestyle.</title>
        <authorList>
            <person name="Murat C."/>
            <person name="Payen T."/>
            <person name="Noel B."/>
            <person name="Kuo A."/>
            <person name="Morin E."/>
            <person name="Chen J."/>
            <person name="Kohler A."/>
            <person name="Krizsan K."/>
            <person name="Balestrini R."/>
            <person name="Da Silva C."/>
            <person name="Montanini B."/>
            <person name="Hainaut M."/>
            <person name="Levati E."/>
            <person name="Barry K.W."/>
            <person name="Belfiori B."/>
            <person name="Cichocki N."/>
            <person name="Clum A."/>
            <person name="Dockter R.B."/>
            <person name="Fauchery L."/>
            <person name="Guy J."/>
            <person name="Iotti M."/>
            <person name="Le Tacon F."/>
            <person name="Lindquist E.A."/>
            <person name="Lipzen A."/>
            <person name="Malagnac F."/>
            <person name="Mello A."/>
            <person name="Molinier V."/>
            <person name="Miyauchi S."/>
            <person name="Poulain J."/>
            <person name="Riccioni C."/>
            <person name="Rubini A."/>
            <person name="Sitrit Y."/>
            <person name="Splivallo R."/>
            <person name="Traeger S."/>
            <person name="Wang M."/>
            <person name="Zifcakova L."/>
            <person name="Wipf D."/>
            <person name="Zambonelli A."/>
            <person name="Paolocci F."/>
            <person name="Nowrousian M."/>
            <person name="Ottonello S."/>
            <person name="Baldrian P."/>
            <person name="Spatafora J.W."/>
            <person name="Henrissat B."/>
            <person name="Nagy L.G."/>
            <person name="Aury J.M."/>
            <person name="Wincker P."/>
            <person name="Grigoriev I.V."/>
            <person name="Bonfante P."/>
            <person name="Martin F.M."/>
        </authorList>
    </citation>
    <scope>NUCLEOTIDE SEQUENCE [LARGE SCALE GENOMIC DNA]</scope>
    <source>
        <strain evidence="3 4">RN42</strain>
    </source>
</reference>
<feature type="region of interest" description="Disordered" evidence="1">
    <location>
        <begin position="39"/>
        <end position="103"/>
    </location>
</feature>
<sequence length="661" mass="71596">MSASTDQVDIFVDARETQAASSQEGSAIMEQLGLSGILQNSSTATGQPTLRRTQSTSGLSNMTQSLLNGRPGFTKAVGTNTSFGKVEKKKSKAPKAPSKRAMTEVPGYVKQKDLPPHVFATYKKLKFKLMEIIYKEYPYKSFAEVGKRMKEHWVEHLKATGKTLEQIPFNWQVSSAYQKEYARLKSKLLSEAVKVIDSYYGISTVDANTGLLDQAEIQALQADNKYTFLNHKGNEPEDKLRFYNPAIARLANNFIIDKRGVTKEMFQSWVCPNMIAFLFTILYFALKKREPENDKIQIENHQAKPIFDKLLTSFKLHYPDAFMQQNVIATFLENLAVVPMVVDDLPKPALPDDGLSIEERRRIQQSMFQKRFAKSHQEFLSARASQTGHEGPGAPPVPVDHSASATQSSVGQEGTSSTTQVSAEAAATQHPGTAQEHPVPAPTAEELAAPAAQEHPVAAPAVEEHPVGAPTAQEHLVTAPAAQEDPVAAPAAQEDPVAAPDVPNPPLIQQDVDMDAQMPDFRQPTDSVQQVPSIPSHSVHANGVSTPVQPTASDAPASSGMDDAQLSNAVQGDLSMAQTDLQQPPLVAPHQQHPVVNNDGEMSNVLCSSHEECTSMVDPSEASSSAAPGIVRRHSKRAAAVAASDGIKTSWAAMGHRVIGA</sequence>